<comment type="caution">
    <text evidence="1">The sequence shown here is derived from an EMBL/GenBank/DDBJ whole genome shotgun (WGS) entry which is preliminary data.</text>
</comment>
<accession>A0A150PKW9</accession>
<dbReference type="Proteomes" id="UP000075420">
    <property type="component" value="Unassembled WGS sequence"/>
</dbReference>
<protein>
    <submittedName>
        <fullName evidence="1">Uncharacterized protein</fullName>
    </submittedName>
</protein>
<organism evidence="1 2">
    <name type="scientific">Sorangium cellulosum</name>
    <name type="common">Polyangium cellulosum</name>
    <dbReference type="NCBI Taxonomy" id="56"/>
    <lineage>
        <taxon>Bacteria</taxon>
        <taxon>Pseudomonadati</taxon>
        <taxon>Myxococcota</taxon>
        <taxon>Polyangia</taxon>
        <taxon>Polyangiales</taxon>
        <taxon>Polyangiaceae</taxon>
        <taxon>Sorangium</taxon>
    </lineage>
</organism>
<sequence length="148" mass="15511">MRLLCWGVLHPRGLVLRCGDVERRLGSRRGRAEPQPRGIQIVIVNPAALLLGVELLGGNVGVELLGGNVGVELLGGNVGVELLGGNVGVELLGGNVGVELLGGNVGVELLGGNVGVELLGDGRAGRRRVERQRKLLRTRPDSQRARLA</sequence>
<gene>
    <name evidence="1" type="ORF">BE08_00715</name>
</gene>
<name>A0A150PKW9_SORCE</name>
<proteinExistence type="predicted"/>
<dbReference type="EMBL" id="JELY01001354">
    <property type="protein sequence ID" value="KYF56078.1"/>
    <property type="molecule type" value="Genomic_DNA"/>
</dbReference>
<evidence type="ECO:0000313" key="2">
    <source>
        <dbReference type="Proteomes" id="UP000075420"/>
    </source>
</evidence>
<reference evidence="1 2" key="1">
    <citation type="submission" date="2014-02" db="EMBL/GenBank/DDBJ databases">
        <title>The small core and large imbalanced accessory genome model reveals a collaborative survival strategy of Sorangium cellulosum strains in nature.</title>
        <authorList>
            <person name="Han K."/>
            <person name="Peng R."/>
            <person name="Blom J."/>
            <person name="Li Y.-Z."/>
        </authorList>
    </citation>
    <scope>NUCLEOTIDE SEQUENCE [LARGE SCALE GENOMIC DNA]</scope>
    <source>
        <strain evidence="1 2">So0157-25</strain>
    </source>
</reference>
<evidence type="ECO:0000313" key="1">
    <source>
        <dbReference type="EMBL" id="KYF56078.1"/>
    </source>
</evidence>
<dbReference type="AlphaFoldDB" id="A0A150PKW9"/>